<dbReference type="OrthoDB" id="10021397at2759"/>
<reference evidence="10 11" key="1">
    <citation type="submission" date="2015-06" db="EMBL/GenBank/DDBJ databases">
        <title>Talaromyces atroroseus IBT 11181 draft genome.</title>
        <authorList>
            <person name="Rasmussen K.B."/>
            <person name="Rasmussen S."/>
            <person name="Petersen B."/>
            <person name="Sicheritz-Ponten T."/>
            <person name="Mortensen U.H."/>
            <person name="Thrane U."/>
        </authorList>
    </citation>
    <scope>NUCLEOTIDE SEQUENCE [LARGE SCALE GENOMIC DNA]</scope>
    <source>
        <strain evidence="10 11">IBT 11181</strain>
    </source>
</reference>
<dbReference type="PROSITE" id="PS50850">
    <property type="entry name" value="MFS"/>
    <property type="match status" value="1"/>
</dbReference>
<dbReference type="InterPro" id="IPR036259">
    <property type="entry name" value="MFS_trans_sf"/>
</dbReference>
<evidence type="ECO:0000256" key="3">
    <source>
        <dbReference type="ARBA" id="ARBA00022448"/>
    </source>
</evidence>
<feature type="transmembrane region" description="Helical" evidence="8">
    <location>
        <begin position="344"/>
        <end position="363"/>
    </location>
</feature>
<feature type="transmembrane region" description="Helical" evidence="8">
    <location>
        <begin position="268"/>
        <end position="285"/>
    </location>
</feature>
<feature type="transmembrane region" description="Helical" evidence="8">
    <location>
        <begin position="135"/>
        <end position="156"/>
    </location>
</feature>
<comment type="caution">
    <text evidence="10">The sequence shown here is derived from an EMBL/GenBank/DDBJ whole genome shotgun (WGS) entry which is preliminary data.</text>
</comment>
<dbReference type="SUPFAM" id="SSF103473">
    <property type="entry name" value="MFS general substrate transporter"/>
    <property type="match status" value="1"/>
</dbReference>
<evidence type="ECO:0000256" key="8">
    <source>
        <dbReference type="SAM" id="Phobius"/>
    </source>
</evidence>
<dbReference type="RefSeq" id="XP_020120236.1">
    <property type="nucleotide sequence ID" value="XM_020266923.1"/>
</dbReference>
<dbReference type="AlphaFoldDB" id="A0A225B061"/>
<dbReference type="PRINTS" id="PR01036">
    <property type="entry name" value="TCRTETB"/>
</dbReference>
<keyword evidence="4 8" id="KW-0812">Transmembrane</keyword>
<dbReference type="CDD" id="cd17502">
    <property type="entry name" value="MFS_Azr1_MDR_like"/>
    <property type="match status" value="1"/>
</dbReference>
<protein>
    <recommendedName>
        <fullName evidence="9">Major facilitator superfamily (MFS) profile domain-containing protein</fullName>
    </recommendedName>
</protein>
<feature type="transmembrane region" description="Helical" evidence="8">
    <location>
        <begin position="198"/>
        <end position="220"/>
    </location>
</feature>
<proteinExistence type="inferred from homology"/>
<feature type="transmembrane region" description="Helical" evidence="8">
    <location>
        <begin position="395"/>
        <end position="417"/>
    </location>
</feature>
<evidence type="ECO:0000256" key="7">
    <source>
        <dbReference type="ARBA" id="ARBA00023180"/>
    </source>
</evidence>
<feature type="transmembrane region" description="Helical" evidence="8">
    <location>
        <begin position="168"/>
        <end position="186"/>
    </location>
</feature>
<dbReference type="EMBL" id="LFMY01000006">
    <property type="protein sequence ID" value="OKL60115.1"/>
    <property type="molecule type" value="Genomic_DNA"/>
</dbReference>
<feature type="transmembrane region" description="Helical" evidence="8">
    <location>
        <begin position="80"/>
        <end position="99"/>
    </location>
</feature>
<accession>A0A225B061</accession>
<dbReference type="InterPro" id="IPR011701">
    <property type="entry name" value="MFS"/>
</dbReference>
<dbReference type="PANTHER" id="PTHR23501">
    <property type="entry name" value="MAJOR FACILITATOR SUPERFAMILY"/>
    <property type="match status" value="1"/>
</dbReference>
<keyword evidence="3" id="KW-0813">Transport</keyword>
<sequence>MDTTVQEKDGFHKDEEAFASSSEKETRDGTISKLQFVKGFRFWAILASVSVTSLLTSLEATIVSTALPTIITELHGANKYIWVSSGYLLTMTTLQPIYGQLANVFGRRYPLIFAAAIFTLGSGICGGSNSVEMLIAGRVLQGIGAAGISVLVEIIVCDIVPLRERGTYLGIVMGFGFLGSALGPLFGGLIVENISWRWVFYLNLPVGGAALVALFLFLQVKFNKEMTIAEKLRRMDFGGSLIFVGSVVSILIALAWAGSLYAWSTVQVIVPLVLGFIGLICFLIYEAFVSDPIMPLHLFQNRTSLVAFVLTFLHGIATVWLLYFLPVYFQAVLQASTERSGIDLLPTIFAIVPFAIAAGVVMGKIGRYKPIHVVGFAVMMMGFGLLTLLNENSSTAAWVLFQVVESLGAGLVIPTLLPAVMAELTDADTGSATGTWSFMRGFGMTWGVTIPSAIFNDQTTRLASRIQDPSVVAMLTGGQAYEHATRSFVESLTDPTVKSQVISIFTESLKRSWQIGIAFPALGFLIVFLEKEIPLRQELNTEYGIEDGKEKDKEKA</sequence>
<feature type="domain" description="Major facilitator superfamily (MFS) profile" evidence="9">
    <location>
        <begin position="45"/>
        <end position="535"/>
    </location>
</feature>
<comment type="similarity">
    <text evidence="2">Belongs to the major facilitator superfamily.</text>
</comment>
<organism evidence="10 11">
    <name type="scientific">Talaromyces atroroseus</name>
    <dbReference type="NCBI Taxonomy" id="1441469"/>
    <lineage>
        <taxon>Eukaryota</taxon>
        <taxon>Fungi</taxon>
        <taxon>Dikarya</taxon>
        <taxon>Ascomycota</taxon>
        <taxon>Pezizomycotina</taxon>
        <taxon>Eurotiomycetes</taxon>
        <taxon>Eurotiomycetidae</taxon>
        <taxon>Eurotiales</taxon>
        <taxon>Trichocomaceae</taxon>
        <taxon>Talaromyces</taxon>
        <taxon>Talaromyces sect. Trachyspermi</taxon>
    </lineage>
</organism>
<keyword evidence="6 8" id="KW-0472">Membrane</keyword>
<dbReference type="Pfam" id="PF07690">
    <property type="entry name" value="MFS_1"/>
    <property type="match status" value="1"/>
</dbReference>
<dbReference type="PANTHER" id="PTHR23501:SF187">
    <property type="entry name" value="MAJOR FACILITATOR SUPERFAMILY (MFS) PROFILE DOMAIN-CONTAINING PROTEIN"/>
    <property type="match status" value="1"/>
</dbReference>
<evidence type="ECO:0000256" key="5">
    <source>
        <dbReference type="ARBA" id="ARBA00022989"/>
    </source>
</evidence>
<comment type="subcellular location">
    <subcellularLocation>
        <location evidence="1">Membrane</location>
        <topology evidence="1">Multi-pass membrane protein</topology>
    </subcellularLocation>
</comment>
<dbReference type="GO" id="GO:0005886">
    <property type="term" value="C:plasma membrane"/>
    <property type="evidence" value="ECO:0007669"/>
    <property type="project" value="TreeGrafter"/>
</dbReference>
<feature type="transmembrane region" description="Helical" evidence="8">
    <location>
        <begin position="42"/>
        <end position="68"/>
    </location>
</feature>
<evidence type="ECO:0000256" key="1">
    <source>
        <dbReference type="ARBA" id="ARBA00004141"/>
    </source>
</evidence>
<name>A0A225B061_TALAT</name>
<dbReference type="FunFam" id="1.20.1250.20:FF:000484">
    <property type="entry name" value="MFS general substrate transporter"/>
    <property type="match status" value="1"/>
</dbReference>
<gene>
    <name evidence="10" type="ORF">UA08_04632</name>
</gene>
<feature type="transmembrane region" description="Helical" evidence="8">
    <location>
        <begin position="370"/>
        <end position="389"/>
    </location>
</feature>
<evidence type="ECO:0000313" key="10">
    <source>
        <dbReference type="EMBL" id="OKL60115.1"/>
    </source>
</evidence>
<evidence type="ECO:0000256" key="6">
    <source>
        <dbReference type="ARBA" id="ARBA00023136"/>
    </source>
</evidence>
<feature type="transmembrane region" description="Helical" evidence="8">
    <location>
        <begin position="305"/>
        <end position="324"/>
    </location>
</feature>
<keyword evidence="5 8" id="KW-1133">Transmembrane helix</keyword>
<dbReference type="GeneID" id="31004387"/>
<dbReference type="Proteomes" id="UP000214365">
    <property type="component" value="Unassembled WGS sequence"/>
</dbReference>
<evidence type="ECO:0000313" key="11">
    <source>
        <dbReference type="Proteomes" id="UP000214365"/>
    </source>
</evidence>
<dbReference type="InterPro" id="IPR020846">
    <property type="entry name" value="MFS_dom"/>
</dbReference>
<dbReference type="Gene3D" id="1.20.1720.10">
    <property type="entry name" value="Multidrug resistance protein D"/>
    <property type="match status" value="1"/>
</dbReference>
<keyword evidence="7" id="KW-0325">Glycoprotein</keyword>
<evidence type="ECO:0000259" key="9">
    <source>
        <dbReference type="PROSITE" id="PS50850"/>
    </source>
</evidence>
<evidence type="ECO:0000256" key="2">
    <source>
        <dbReference type="ARBA" id="ARBA00008335"/>
    </source>
</evidence>
<dbReference type="Gene3D" id="1.20.1250.20">
    <property type="entry name" value="MFS general substrate transporter like domains"/>
    <property type="match status" value="1"/>
</dbReference>
<evidence type="ECO:0000256" key="4">
    <source>
        <dbReference type="ARBA" id="ARBA00022692"/>
    </source>
</evidence>
<keyword evidence="11" id="KW-1185">Reference proteome</keyword>
<feature type="transmembrane region" description="Helical" evidence="8">
    <location>
        <begin position="241"/>
        <end position="262"/>
    </location>
</feature>
<dbReference type="GO" id="GO:0022857">
    <property type="term" value="F:transmembrane transporter activity"/>
    <property type="evidence" value="ECO:0007669"/>
    <property type="project" value="InterPro"/>
</dbReference>
<feature type="transmembrane region" description="Helical" evidence="8">
    <location>
        <begin position="111"/>
        <end position="129"/>
    </location>
</feature>